<reference evidence="4 5" key="1">
    <citation type="submission" date="2021-03" db="EMBL/GenBank/DDBJ databases">
        <title>Actinomadura violae sp. nov., isolated from lichen in Thailand.</title>
        <authorList>
            <person name="Kanchanasin P."/>
            <person name="Saeng-In P."/>
            <person name="Phongsopitanun W."/>
            <person name="Yuki M."/>
            <person name="Kudo T."/>
            <person name="Ohkuma M."/>
            <person name="Tanasupawat S."/>
        </authorList>
    </citation>
    <scope>NUCLEOTIDE SEQUENCE [LARGE SCALE GENOMIC DNA]</scope>
    <source>
        <strain evidence="4 5">LCR2-06</strain>
    </source>
</reference>
<dbReference type="PANTHER" id="PTHR33495:SF2">
    <property type="entry name" value="ANTI-SIGMA FACTOR ANTAGONIST TM_1081-RELATED"/>
    <property type="match status" value="1"/>
</dbReference>
<dbReference type="InterPro" id="IPR058548">
    <property type="entry name" value="MlaB-like_STAS"/>
</dbReference>
<feature type="domain" description="STAS" evidence="3">
    <location>
        <begin position="10"/>
        <end position="115"/>
    </location>
</feature>
<accession>A0ABS3S820</accession>
<dbReference type="InterPro" id="IPR003658">
    <property type="entry name" value="Anti-sigma_ant"/>
</dbReference>
<name>A0ABS3S820_9ACTN</name>
<dbReference type="Pfam" id="PF13466">
    <property type="entry name" value="STAS_2"/>
    <property type="match status" value="1"/>
</dbReference>
<dbReference type="EMBL" id="JAGEPF010000037">
    <property type="protein sequence ID" value="MBO2464723.1"/>
    <property type="molecule type" value="Genomic_DNA"/>
</dbReference>
<protein>
    <recommendedName>
        <fullName evidence="2">Anti-sigma factor antagonist</fullName>
    </recommendedName>
</protein>
<evidence type="ECO:0000313" key="5">
    <source>
        <dbReference type="Proteomes" id="UP000680206"/>
    </source>
</evidence>
<dbReference type="PANTHER" id="PTHR33495">
    <property type="entry name" value="ANTI-SIGMA FACTOR ANTAGONIST TM_1081-RELATED-RELATED"/>
    <property type="match status" value="1"/>
</dbReference>
<evidence type="ECO:0000256" key="1">
    <source>
        <dbReference type="ARBA" id="ARBA00009013"/>
    </source>
</evidence>
<dbReference type="Gene3D" id="3.30.750.24">
    <property type="entry name" value="STAS domain"/>
    <property type="match status" value="1"/>
</dbReference>
<evidence type="ECO:0000259" key="3">
    <source>
        <dbReference type="PROSITE" id="PS50801"/>
    </source>
</evidence>
<dbReference type="InterPro" id="IPR002645">
    <property type="entry name" value="STAS_dom"/>
</dbReference>
<dbReference type="InterPro" id="IPR036513">
    <property type="entry name" value="STAS_dom_sf"/>
</dbReference>
<sequence length="115" mass="12479">MVADRRAGKVEFSLGRRDGWTTVGVAGELTLTDTAVLEEHLARAMAGQSPPQVVVDVGAMTFCDSSGLNVFLHARKQILGLCGRLVLARPTDRFTRILRTTGLDRVFDVRDALPA</sequence>
<dbReference type="Proteomes" id="UP000680206">
    <property type="component" value="Unassembled WGS sequence"/>
</dbReference>
<dbReference type="SUPFAM" id="SSF52091">
    <property type="entry name" value="SpoIIaa-like"/>
    <property type="match status" value="1"/>
</dbReference>
<organism evidence="4 5">
    <name type="scientific">Actinomadura violacea</name>
    <dbReference type="NCBI Taxonomy" id="2819934"/>
    <lineage>
        <taxon>Bacteria</taxon>
        <taxon>Bacillati</taxon>
        <taxon>Actinomycetota</taxon>
        <taxon>Actinomycetes</taxon>
        <taxon>Streptosporangiales</taxon>
        <taxon>Thermomonosporaceae</taxon>
        <taxon>Actinomadura</taxon>
    </lineage>
</organism>
<keyword evidence="5" id="KW-1185">Reference proteome</keyword>
<evidence type="ECO:0000313" key="4">
    <source>
        <dbReference type="EMBL" id="MBO2464723.1"/>
    </source>
</evidence>
<gene>
    <name evidence="4" type="ORF">J4709_44855</name>
</gene>
<evidence type="ECO:0000256" key="2">
    <source>
        <dbReference type="RuleBase" id="RU003749"/>
    </source>
</evidence>
<comment type="similarity">
    <text evidence="1 2">Belongs to the anti-sigma-factor antagonist family.</text>
</comment>
<proteinExistence type="inferred from homology"/>
<dbReference type="NCBIfam" id="TIGR00377">
    <property type="entry name" value="ant_ant_sig"/>
    <property type="match status" value="1"/>
</dbReference>
<dbReference type="CDD" id="cd07043">
    <property type="entry name" value="STAS_anti-anti-sigma_factors"/>
    <property type="match status" value="1"/>
</dbReference>
<dbReference type="PROSITE" id="PS50801">
    <property type="entry name" value="STAS"/>
    <property type="match status" value="1"/>
</dbReference>
<comment type="caution">
    <text evidence="4">The sequence shown here is derived from an EMBL/GenBank/DDBJ whole genome shotgun (WGS) entry which is preliminary data.</text>
</comment>